<dbReference type="EMBL" id="BX294145">
    <property type="protein sequence ID" value="CAD75227.1"/>
    <property type="molecule type" value="Genomic_DNA"/>
</dbReference>
<keyword evidence="2" id="KW-1185">Reference proteome</keyword>
<evidence type="ECO:0000313" key="2">
    <source>
        <dbReference type="Proteomes" id="UP000001025"/>
    </source>
</evidence>
<organism evidence="1 2">
    <name type="scientific">Rhodopirellula baltica (strain DSM 10527 / NCIMB 13988 / SH1)</name>
    <dbReference type="NCBI Taxonomy" id="243090"/>
    <lineage>
        <taxon>Bacteria</taxon>
        <taxon>Pseudomonadati</taxon>
        <taxon>Planctomycetota</taxon>
        <taxon>Planctomycetia</taxon>
        <taxon>Pirellulales</taxon>
        <taxon>Pirellulaceae</taxon>
        <taxon>Rhodopirellula</taxon>
    </lineage>
</organism>
<dbReference type="HOGENOM" id="CLU_2755178_0_0_0"/>
<dbReference type="KEGG" id="rba:RB7186"/>
<dbReference type="AlphaFoldDB" id="Q7UP38"/>
<sequence>MKGVFRWPGALGVIRRPISIIRCDLSGPVAFTAPLAVEPAIHSERRVCDGGPHSAGLGNCVAAPRFHRNA</sequence>
<proteinExistence type="predicted"/>
<dbReference type="STRING" id="243090.RB7186"/>
<dbReference type="EnsemblBacteria" id="CAD75227">
    <property type="protein sequence ID" value="CAD75227"/>
    <property type="gene ID" value="RB7186"/>
</dbReference>
<accession>Q7UP38</accession>
<reference evidence="1 2" key="1">
    <citation type="journal article" date="2003" name="Proc. Natl. Acad. Sci. U.S.A.">
        <title>Complete genome sequence of the marine planctomycete Pirellula sp. strain 1.</title>
        <authorList>
            <person name="Gloeckner F.O."/>
            <person name="Kube M."/>
            <person name="Bauer M."/>
            <person name="Teeling H."/>
            <person name="Lombardot T."/>
            <person name="Ludwig W."/>
            <person name="Gade D."/>
            <person name="Beck A."/>
            <person name="Borzym K."/>
            <person name="Heitmann K."/>
            <person name="Rabus R."/>
            <person name="Schlesner H."/>
            <person name="Amann R."/>
            <person name="Reinhardt R."/>
        </authorList>
    </citation>
    <scope>NUCLEOTIDE SEQUENCE [LARGE SCALE GENOMIC DNA]</scope>
    <source>
        <strain evidence="2">DSM 10527 / NCIMB 13988 / SH1</strain>
    </source>
</reference>
<name>Q7UP38_RHOBA</name>
<dbReference type="InParanoid" id="Q7UP38"/>
<gene>
    <name evidence="1" type="ordered locus">RB7186</name>
</gene>
<dbReference type="Proteomes" id="UP000001025">
    <property type="component" value="Chromosome"/>
</dbReference>
<evidence type="ECO:0000313" key="1">
    <source>
        <dbReference type="EMBL" id="CAD75227.1"/>
    </source>
</evidence>
<protein>
    <submittedName>
        <fullName evidence="1">Uncharacterized protein</fullName>
    </submittedName>
</protein>